<dbReference type="GO" id="GO:0016853">
    <property type="term" value="F:isomerase activity"/>
    <property type="evidence" value="ECO:0007669"/>
    <property type="project" value="UniProtKB-KW"/>
</dbReference>
<dbReference type="RefSeq" id="WP_344067406.1">
    <property type="nucleotide sequence ID" value="NZ_BAAAPN010000057.1"/>
</dbReference>
<evidence type="ECO:0000313" key="2">
    <source>
        <dbReference type="EMBL" id="GAA1767496.1"/>
    </source>
</evidence>
<dbReference type="InterPro" id="IPR034660">
    <property type="entry name" value="DinB/YfiT-like"/>
</dbReference>
<evidence type="ECO:0000259" key="1">
    <source>
        <dbReference type="Pfam" id="PF11716"/>
    </source>
</evidence>
<gene>
    <name evidence="2" type="ORF">GCM10009810_27760</name>
</gene>
<sequence length="279" mass="29882">MSELRTYADAWVTATASLQQLVASLSPADFERPTDCPGWSVLDVLAHLAALERELATGEQPANVQPIEGRGPAAWWTEAGVTERRGRQPAEVLAEYREMVARRAADLAERLPDDPGGKPERTPGAVAWDNRTLLRNRVLDTWVHEQDIRRATDHPGGLTGAPAEIVEGIFSAAWPFVLAKRAAAPAGTRIGVVLDGRRSDYVVSADGRGRQLDPAEADVPDDPEGIDDADAVISLNREALTILGAGRRTPDDLPDTALLSLTGDLDLAGRVLAGLNVTP</sequence>
<evidence type="ECO:0000313" key="3">
    <source>
        <dbReference type="Proteomes" id="UP001501475"/>
    </source>
</evidence>
<dbReference type="NCBIfam" id="TIGR03083">
    <property type="entry name" value="maleylpyruvate isomerase family mycothiol-dependent enzyme"/>
    <property type="match status" value="1"/>
</dbReference>
<dbReference type="Pfam" id="PF11716">
    <property type="entry name" value="MDMPI_N"/>
    <property type="match status" value="1"/>
</dbReference>
<dbReference type="SUPFAM" id="SSF109854">
    <property type="entry name" value="DinB/YfiT-like putative metalloenzymes"/>
    <property type="match status" value="1"/>
</dbReference>
<accession>A0ABP4X0T7</accession>
<dbReference type="Proteomes" id="UP001501475">
    <property type="component" value="Unassembled WGS sequence"/>
</dbReference>
<dbReference type="Gene3D" id="1.20.120.450">
    <property type="entry name" value="dinb family like domain"/>
    <property type="match status" value="1"/>
</dbReference>
<comment type="caution">
    <text evidence="2">The sequence shown here is derived from an EMBL/GenBank/DDBJ whole genome shotgun (WGS) entry which is preliminary data.</text>
</comment>
<dbReference type="InterPro" id="IPR024344">
    <property type="entry name" value="MDMPI_metal-binding"/>
</dbReference>
<reference evidence="3" key="1">
    <citation type="journal article" date="2019" name="Int. J. Syst. Evol. Microbiol.">
        <title>The Global Catalogue of Microorganisms (GCM) 10K type strain sequencing project: providing services to taxonomists for standard genome sequencing and annotation.</title>
        <authorList>
            <consortium name="The Broad Institute Genomics Platform"/>
            <consortium name="The Broad Institute Genome Sequencing Center for Infectious Disease"/>
            <person name="Wu L."/>
            <person name="Ma J."/>
        </authorList>
    </citation>
    <scope>NUCLEOTIDE SEQUENCE [LARGE SCALE GENOMIC DNA]</scope>
    <source>
        <strain evidence="3">JCM 15591</strain>
    </source>
</reference>
<dbReference type="EMBL" id="BAAAPN010000057">
    <property type="protein sequence ID" value="GAA1767496.1"/>
    <property type="molecule type" value="Genomic_DNA"/>
</dbReference>
<feature type="domain" description="Mycothiol-dependent maleylpyruvate isomerase metal-binding" evidence="1">
    <location>
        <begin position="13"/>
        <end position="149"/>
    </location>
</feature>
<name>A0ABP4X0T7_9MICO</name>
<keyword evidence="2" id="KW-0413">Isomerase</keyword>
<dbReference type="InterPro" id="IPR017517">
    <property type="entry name" value="Maleyloyr_isom"/>
</dbReference>
<proteinExistence type="predicted"/>
<organism evidence="2 3">
    <name type="scientific">Nostocoides vanveenii</name>
    <dbReference type="NCBI Taxonomy" id="330835"/>
    <lineage>
        <taxon>Bacteria</taxon>
        <taxon>Bacillati</taxon>
        <taxon>Actinomycetota</taxon>
        <taxon>Actinomycetes</taxon>
        <taxon>Micrococcales</taxon>
        <taxon>Intrasporangiaceae</taxon>
        <taxon>Nostocoides</taxon>
    </lineage>
</organism>
<protein>
    <submittedName>
        <fullName evidence="2">Maleylpyruvate isomerase family mycothiol-dependent enzyme</fullName>
    </submittedName>
</protein>
<keyword evidence="3" id="KW-1185">Reference proteome</keyword>